<dbReference type="AlphaFoldDB" id="A0AAF0E9Q9"/>
<protein>
    <submittedName>
        <fullName evidence="3">Uncharacterized protein</fullName>
    </submittedName>
</protein>
<gene>
    <name evidence="3" type="ORF">MCAP1_003184</name>
</gene>
<dbReference type="InterPro" id="IPR035426">
    <property type="entry name" value="Gemin2/Brr1"/>
</dbReference>
<dbReference type="PANTHER" id="PTHR12794">
    <property type="entry name" value="GEMIN2"/>
    <property type="match status" value="1"/>
</dbReference>
<dbReference type="PANTHER" id="PTHR12794:SF0">
    <property type="entry name" value="GEM-ASSOCIATED PROTEIN 2"/>
    <property type="match status" value="1"/>
</dbReference>
<proteinExistence type="inferred from homology"/>
<feature type="compositionally biased region" description="Polar residues" evidence="2">
    <location>
        <begin position="26"/>
        <end position="35"/>
    </location>
</feature>
<dbReference type="GO" id="GO:0032797">
    <property type="term" value="C:SMN complex"/>
    <property type="evidence" value="ECO:0007669"/>
    <property type="project" value="TreeGrafter"/>
</dbReference>
<organism evidence="3 4">
    <name type="scientific">Malassezia caprae</name>
    <dbReference type="NCBI Taxonomy" id="1381934"/>
    <lineage>
        <taxon>Eukaryota</taxon>
        <taxon>Fungi</taxon>
        <taxon>Dikarya</taxon>
        <taxon>Basidiomycota</taxon>
        <taxon>Ustilaginomycotina</taxon>
        <taxon>Malasseziomycetes</taxon>
        <taxon>Malasseziales</taxon>
        <taxon>Malasseziaceae</taxon>
        <taxon>Malassezia</taxon>
    </lineage>
</organism>
<dbReference type="Proteomes" id="UP001220961">
    <property type="component" value="Chromosome 7"/>
</dbReference>
<keyword evidence="4" id="KW-1185">Reference proteome</keyword>
<comment type="similarity">
    <text evidence="1">Belongs to the gemin-2 family.</text>
</comment>
<dbReference type="Pfam" id="PF04938">
    <property type="entry name" value="SIP1"/>
    <property type="match status" value="1"/>
</dbReference>
<reference evidence="3" key="1">
    <citation type="submission" date="2023-03" db="EMBL/GenBank/DDBJ databases">
        <title>Mating type loci evolution in Malassezia.</title>
        <authorList>
            <person name="Coelho M.A."/>
        </authorList>
    </citation>
    <scope>NUCLEOTIDE SEQUENCE</scope>
    <source>
        <strain evidence="3">CBS 10434</strain>
    </source>
</reference>
<dbReference type="GO" id="GO:0000387">
    <property type="term" value="P:spliceosomal snRNP assembly"/>
    <property type="evidence" value="ECO:0007669"/>
    <property type="project" value="InterPro"/>
</dbReference>
<accession>A0AAF0E9Q9</accession>
<feature type="compositionally biased region" description="Polar residues" evidence="2">
    <location>
        <begin position="1"/>
        <end position="18"/>
    </location>
</feature>
<evidence type="ECO:0000313" key="4">
    <source>
        <dbReference type="Proteomes" id="UP001220961"/>
    </source>
</evidence>
<evidence type="ECO:0000256" key="2">
    <source>
        <dbReference type="SAM" id="MobiDB-lite"/>
    </source>
</evidence>
<dbReference type="GO" id="GO:0005634">
    <property type="term" value="C:nucleus"/>
    <property type="evidence" value="ECO:0007669"/>
    <property type="project" value="TreeGrafter"/>
</dbReference>
<evidence type="ECO:0000256" key="1">
    <source>
        <dbReference type="ARBA" id="ARBA00025758"/>
    </source>
</evidence>
<feature type="region of interest" description="Disordered" evidence="2">
    <location>
        <begin position="1"/>
        <end position="35"/>
    </location>
</feature>
<dbReference type="EMBL" id="CP119914">
    <property type="protein sequence ID" value="WFD20929.1"/>
    <property type="molecule type" value="Genomic_DNA"/>
</dbReference>
<evidence type="ECO:0000313" key="3">
    <source>
        <dbReference type="EMBL" id="WFD20929.1"/>
    </source>
</evidence>
<dbReference type="Gene3D" id="1.20.58.1070">
    <property type="match status" value="1"/>
</dbReference>
<name>A0AAF0E9Q9_9BASI</name>
<sequence>MVQQEASLQPRILSQTGLTEPYAPASSAQPRSLPTATMPTSAWCTVHVRLSIPSVQDESAWYEWVHGREPPNEQERQQMVERAETLEATGPETCDTGCDSESEVSGMLDVPSDILEQYGYVFREPSFRTLRSLSTEDAIAVMAMIRRWMQHPQFTHQAVTRAAIHPIHARWLFAILAQLDRQLSSDDIASLRTLARVCMKCIARVRGQVDYLCDEKPDSLEAEMGAWMIITAVAGVWGQRDLWNEAQGRVT</sequence>